<protein>
    <recommendedName>
        <fullName evidence="3">Fido domain-containing protein</fullName>
    </recommendedName>
</protein>
<dbReference type="RefSeq" id="WP_271191639.1">
    <property type="nucleotide sequence ID" value="NZ_CP115667.1"/>
</dbReference>
<evidence type="ECO:0000313" key="2">
    <source>
        <dbReference type="Proteomes" id="UP001210339"/>
    </source>
</evidence>
<dbReference type="EMBL" id="CP115667">
    <property type="protein sequence ID" value="WBW50108.1"/>
    <property type="molecule type" value="Genomic_DNA"/>
</dbReference>
<name>A0ABY7QV92_9FIRM</name>
<gene>
    <name evidence="1" type="ORF">O6R05_00675</name>
</gene>
<dbReference type="Proteomes" id="UP001210339">
    <property type="component" value="Chromosome"/>
</dbReference>
<proteinExistence type="predicted"/>
<reference evidence="1 2" key="1">
    <citation type="submission" date="2023-01" db="EMBL/GenBank/DDBJ databases">
        <authorList>
            <person name="Lee S.H."/>
            <person name="Jung H.S."/>
            <person name="Yun J.U."/>
        </authorList>
    </citation>
    <scope>NUCLEOTIDE SEQUENCE [LARGE SCALE GENOMIC DNA]</scope>
    <source>
        <strain evidence="1 2">CBA3646</strain>
    </source>
</reference>
<evidence type="ECO:0000313" key="1">
    <source>
        <dbReference type="EMBL" id="WBW50108.1"/>
    </source>
</evidence>
<evidence type="ECO:0008006" key="3">
    <source>
        <dbReference type="Google" id="ProtNLM"/>
    </source>
</evidence>
<keyword evidence="2" id="KW-1185">Reference proteome</keyword>
<accession>A0ABY7QV92</accession>
<organism evidence="1 2">
    <name type="scientific">Peptoniphilus equinus</name>
    <dbReference type="NCBI Taxonomy" id="3016343"/>
    <lineage>
        <taxon>Bacteria</taxon>
        <taxon>Bacillati</taxon>
        <taxon>Bacillota</taxon>
        <taxon>Tissierellia</taxon>
        <taxon>Tissierellales</taxon>
        <taxon>Peptoniphilaceae</taxon>
        <taxon>Peptoniphilus</taxon>
    </lineage>
</organism>
<sequence>MIDGYKRIGVLVPVLLLRENNYKIAWNNEDFVNIGLDIAATTMDKDELTPFIPRKLNKN</sequence>
<dbReference type="Gene3D" id="1.10.1790.50">
    <property type="match status" value="1"/>
</dbReference>